<accession>A0A553P8S1</accession>
<dbReference type="Pfam" id="PF21032">
    <property type="entry name" value="PROPPIN"/>
    <property type="match status" value="1"/>
</dbReference>
<feature type="region of interest" description="Disordered" evidence="5">
    <location>
        <begin position="1"/>
        <end position="22"/>
    </location>
</feature>
<dbReference type="InterPro" id="IPR048720">
    <property type="entry name" value="PROPPIN"/>
</dbReference>
<dbReference type="SUPFAM" id="SSF50978">
    <property type="entry name" value="WD40 repeat-like"/>
    <property type="match status" value="1"/>
</dbReference>
<evidence type="ECO:0000313" key="7">
    <source>
        <dbReference type="Proteomes" id="UP000318571"/>
    </source>
</evidence>
<feature type="compositionally biased region" description="Gly residues" evidence="5">
    <location>
        <begin position="10"/>
        <end position="22"/>
    </location>
</feature>
<dbReference type="InterPro" id="IPR015943">
    <property type="entry name" value="WD40/YVTN_repeat-like_dom_sf"/>
</dbReference>
<evidence type="ECO:0000256" key="1">
    <source>
        <dbReference type="ARBA" id="ARBA00022574"/>
    </source>
</evidence>
<dbReference type="PANTHER" id="PTHR11227">
    <property type="entry name" value="WD-REPEAT PROTEIN INTERACTING WITH PHOSPHOINOSIDES WIPI -RELATED"/>
    <property type="match status" value="1"/>
</dbReference>
<dbReference type="OMA" id="GGPQCMC"/>
<gene>
    <name evidence="6" type="ORF">TCAL_01583</name>
</gene>
<proteinExistence type="inferred from homology"/>
<keyword evidence="7" id="KW-1185">Reference proteome</keyword>
<evidence type="ECO:0000313" key="6">
    <source>
        <dbReference type="EMBL" id="TRY74083.1"/>
    </source>
</evidence>
<reference evidence="6 7" key="1">
    <citation type="journal article" date="2018" name="Nat. Ecol. Evol.">
        <title>Genomic signatures of mitonuclear coevolution across populations of Tigriopus californicus.</title>
        <authorList>
            <person name="Barreto F.S."/>
            <person name="Watson E.T."/>
            <person name="Lima T.G."/>
            <person name="Willett C.S."/>
            <person name="Edmands S."/>
            <person name="Li W."/>
            <person name="Burton R.S."/>
        </authorList>
    </citation>
    <scope>NUCLEOTIDE SEQUENCE [LARGE SCALE GENOMIC DNA]</scope>
    <source>
        <strain evidence="6 7">San Diego</strain>
    </source>
</reference>
<dbReference type="InterPro" id="IPR036322">
    <property type="entry name" value="WD40_repeat_dom_sf"/>
</dbReference>
<keyword evidence="2" id="KW-0677">Repeat</keyword>
<keyword evidence="3" id="KW-0072">Autophagy</keyword>
<dbReference type="OrthoDB" id="1667587at2759"/>
<name>A0A553P8S1_TIGCA</name>
<evidence type="ECO:0000256" key="3">
    <source>
        <dbReference type="ARBA" id="ARBA00023006"/>
    </source>
</evidence>
<keyword evidence="1" id="KW-0853">WD repeat</keyword>
<dbReference type="EMBL" id="VCGU01000007">
    <property type="protein sequence ID" value="TRY74083.1"/>
    <property type="molecule type" value="Genomic_DNA"/>
</dbReference>
<dbReference type="AlphaFoldDB" id="A0A553P8S1"/>
<comment type="caution">
    <text evidence="6">The sequence shown here is derived from an EMBL/GenBank/DDBJ whole genome shotgun (WGS) entry which is preliminary data.</text>
</comment>
<evidence type="ECO:0000256" key="5">
    <source>
        <dbReference type="SAM" id="MobiDB-lite"/>
    </source>
</evidence>
<comment type="similarity">
    <text evidence="4">Belongs to the WD repeat PROPPIN family.</text>
</comment>
<dbReference type="GO" id="GO:0006914">
    <property type="term" value="P:autophagy"/>
    <property type="evidence" value="ECO:0007669"/>
    <property type="project" value="UniProtKB-KW"/>
</dbReference>
<evidence type="ECO:0008006" key="8">
    <source>
        <dbReference type="Google" id="ProtNLM"/>
    </source>
</evidence>
<organism evidence="6 7">
    <name type="scientific">Tigriopus californicus</name>
    <name type="common">Marine copepod</name>
    <dbReference type="NCBI Taxonomy" id="6832"/>
    <lineage>
        <taxon>Eukaryota</taxon>
        <taxon>Metazoa</taxon>
        <taxon>Ecdysozoa</taxon>
        <taxon>Arthropoda</taxon>
        <taxon>Crustacea</taxon>
        <taxon>Multicrustacea</taxon>
        <taxon>Hexanauplia</taxon>
        <taxon>Copepoda</taxon>
        <taxon>Harpacticoida</taxon>
        <taxon>Harpacticidae</taxon>
        <taxon>Tigriopus</taxon>
    </lineage>
</organism>
<dbReference type="SMART" id="SM00320">
    <property type="entry name" value="WD40"/>
    <property type="match status" value="3"/>
</dbReference>
<sequence length="387" mass="41650">MNVLDLPAGRSGGGGGGSVSGSGTGGAHPRLCYAGFNQDSGCFVAGTRDGFRIYNADPLRQKSVHPLPAMMSLIPPSNTASPAAAWPTAATAEAGAVGVILAEMLFRCNYVALVLADRPRSVKIWDDLKMRFVADLEFNSPVKAVKLRRDRIVVVTPEIIKVFTFTSAPQSLHVFETPPNPRGLCSLSPSSENSLLAFPALENGQVRLFDLAEPEKPMAIVVAHSTRLCYLMLNVQGTKLATASEKGTLIRVFNASNGEFITELRRGTQPATIYSINFSSDSSLLCASSSHGTIHVFSLADPKRNKQSSLASSGFVNLSILPKYFASEWSFSRIEIPGATPCICAFGATPNSILAVCADGSYHKFLFEKNNFTRDVYQQFLELTEVS</sequence>
<protein>
    <recommendedName>
        <fullName evidence="8">WD repeat domain phosphoinositide-interacting protein 3</fullName>
    </recommendedName>
</protein>
<dbReference type="STRING" id="6832.A0A553P8S1"/>
<dbReference type="Proteomes" id="UP000318571">
    <property type="component" value="Chromosome 3"/>
</dbReference>
<dbReference type="InterPro" id="IPR001680">
    <property type="entry name" value="WD40_rpt"/>
</dbReference>
<evidence type="ECO:0000256" key="4">
    <source>
        <dbReference type="ARBA" id="ARBA00025740"/>
    </source>
</evidence>
<dbReference type="Gene3D" id="2.130.10.10">
    <property type="entry name" value="YVTN repeat-like/Quinoprotein amine dehydrogenase"/>
    <property type="match status" value="1"/>
</dbReference>
<evidence type="ECO:0000256" key="2">
    <source>
        <dbReference type="ARBA" id="ARBA00022737"/>
    </source>
</evidence>
<dbReference type="GO" id="GO:0005737">
    <property type="term" value="C:cytoplasm"/>
    <property type="evidence" value="ECO:0007669"/>
    <property type="project" value="UniProtKB-ARBA"/>
</dbReference>